<gene>
    <name evidence="8" type="ORF">SAMN06265361_10326</name>
</gene>
<dbReference type="GO" id="GO:0005829">
    <property type="term" value="C:cytosol"/>
    <property type="evidence" value="ECO:0007669"/>
    <property type="project" value="TreeGrafter"/>
</dbReference>
<keyword evidence="3 6" id="KW-0547">Nucleotide-binding</keyword>
<comment type="similarity">
    <text evidence="1">Belongs to the carbohydrate kinase pfkB family.</text>
</comment>
<evidence type="ECO:0000313" key="8">
    <source>
        <dbReference type="EMBL" id="SMP16708.1"/>
    </source>
</evidence>
<evidence type="ECO:0000256" key="4">
    <source>
        <dbReference type="ARBA" id="ARBA00022777"/>
    </source>
</evidence>
<comment type="pathway">
    <text evidence="6">Carbohydrate metabolism; D-tagatose 6-phosphate degradation; D-glyceraldehyde 3-phosphate and glycerone phosphate from D-tagatose 6-phosphate: step 1/2.</text>
</comment>
<dbReference type="Proteomes" id="UP001157946">
    <property type="component" value="Unassembled WGS sequence"/>
</dbReference>
<dbReference type="InterPro" id="IPR029056">
    <property type="entry name" value="Ribokinase-like"/>
</dbReference>
<protein>
    <recommendedName>
        <fullName evidence="6">Tagatose-6-phosphate kinase</fullName>
        <ecNumber evidence="6">2.7.1.144</ecNumber>
    </recommendedName>
</protein>
<keyword evidence="4" id="KW-0418">Kinase</keyword>
<dbReference type="SUPFAM" id="SSF53613">
    <property type="entry name" value="Ribokinase-like"/>
    <property type="match status" value="1"/>
</dbReference>
<keyword evidence="2 6" id="KW-0808">Transferase</keyword>
<dbReference type="GO" id="GO:0016052">
    <property type="term" value="P:carbohydrate catabolic process"/>
    <property type="evidence" value="ECO:0007669"/>
    <property type="project" value="UniProtKB-ARBA"/>
</dbReference>
<dbReference type="InterPro" id="IPR017583">
    <property type="entry name" value="Tagatose/fructose_Pkinase"/>
</dbReference>
<proteinExistence type="inferred from homology"/>
<evidence type="ECO:0000256" key="6">
    <source>
        <dbReference type="PIRNR" id="PIRNR000535"/>
    </source>
</evidence>
<accession>A0AA45WN06</accession>
<dbReference type="GO" id="GO:0005988">
    <property type="term" value="P:lactose metabolic process"/>
    <property type="evidence" value="ECO:0007669"/>
    <property type="project" value="UniProtKB-KW"/>
</dbReference>
<comment type="caution">
    <text evidence="8">The sequence shown here is derived from an EMBL/GenBank/DDBJ whole genome shotgun (WGS) entry which is preliminary data.</text>
</comment>
<sequence>MSRILTVTLNAALDTTYVVDCFQAGEVHRVRQKFTQAGGKGINVARTIHRLGGTVTATGFVGGDNGQTIIRKLREEGIDAAFYEVPEGESRVCLSIIDESYQKATEILEPGLHVTAGQMERLKRRLQSLITTGMIVVFSGSLPPGLTMEEWRSLLRFVRQRGARVVVDTSGTALAAAVDCQPSIIKPNQHEFAALTEADAGEQPTAPILQHWRKPLADLALKGIDFPIITLGDRGAVAYHRSIYYHVPAPQVDVVNPVGSGDAFMGGLLWSLANGSTAKRALATAVAAGAANAAQPVAGKVDRKVVTALADHVLDEITEEGE</sequence>
<dbReference type="EC" id="2.7.1.144" evidence="6"/>
<comment type="similarity">
    <text evidence="6">Belongs to the carbohydrate kinase PfkB family. LacC subfamily.</text>
</comment>
<dbReference type="PANTHER" id="PTHR46566:SF2">
    <property type="entry name" value="ATP-DEPENDENT 6-PHOSPHOFRUCTOKINASE ISOZYME 2"/>
    <property type="match status" value="1"/>
</dbReference>
<name>A0AA45WN06_9BACL</name>
<dbReference type="EMBL" id="FXTU01000003">
    <property type="protein sequence ID" value="SMP16708.1"/>
    <property type="molecule type" value="Genomic_DNA"/>
</dbReference>
<evidence type="ECO:0000256" key="3">
    <source>
        <dbReference type="ARBA" id="ARBA00022741"/>
    </source>
</evidence>
<dbReference type="InterPro" id="IPR002173">
    <property type="entry name" value="Carboh/pur_kinase_PfkB_CS"/>
</dbReference>
<dbReference type="Gene3D" id="3.40.1190.20">
    <property type="match status" value="1"/>
</dbReference>
<dbReference type="Pfam" id="PF00294">
    <property type="entry name" value="PfkB"/>
    <property type="match status" value="1"/>
</dbReference>
<dbReference type="NCBIfam" id="TIGR03168">
    <property type="entry name" value="1-PFK"/>
    <property type="match status" value="1"/>
</dbReference>
<reference evidence="8" key="1">
    <citation type="submission" date="2017-05" db="EMBL/GenBank/DDBJ databases">
        <authorList>
            <person name="Varghese N."/>
            <person name="Submissions S."/>
        </authorList>
    </citation>
    <scope>NUCLEOTIDE SEQUENCE</scope>
    <source>
        <strain evidence="8">DSM 45262</strain>
    </source>
</reference>
<dbReference type="PANTHER" id="PTHR46566">
    <property type="entry name" value="1-PHOSPHOFRUCTOKINASE-RELATED"/>
    <property type="match status" value="1"/>
</dbReference>
<dbReference type="GO" id="GO:0044281">
    <property type="term" value="P:small molecule metabolic process"/>
    <property type="evidence" value="ECO:0007669"/>
    <property type="project" value="UniProtKB-ARBA"/>
</dbReference>
<evidence type="ECO:0000313" key="9">
    <source>
        <dbReference type="Proteomes" id="UP001157946"/>
    </source>
</evidence>
<keyword evidence="9" id="KW-1185">Reference proteome</keyword>
<dbReference type="GO" id="GO:0005524">
    <property type="term" value="F:ATP binding"/>
    <property type="evidence" value="ECO:0007669"/>
    <property type="project" value="UniProtKB-KW"/>
</dbReference>
<feature type="domain" description="Carbohydrate kinase PfkB" evidence="7">
    <location>
        <begin position="11"/>
        <end position="296"/>
    </location>
</feature>
<evidence type="ECO:0000256" key="1">
    <source>
        <dbReference type="ARBA" id="ARBA00005380"/>
    </source>
</evidence>
<evidence type="ECO:0000256" key="2">
    <source>
        <dbReference type="ARBA" id="ARBA00022679"/>
    </source>
</evidence>
<dbReference type="FunFam" id="3.40.1190.20:FF:000001">
    <property type="entry name" value="Phosphofructokinase"/>
    <property type="match status" value="1"/>
</dbReference>
<dbReference type="PROSITE" id="PS00583">
    <property type="entry name" value="PFKB_KINASES_1"/>
    <property type="match status" value="1"/>
</dbReference>
<comment type="catalytic activity">
    <reaction evidence="6">
        <text>D-tagatofuranose 6-phosphate + ATP = D-tagatofuranose 1,6-bisphosphate + ADP + H(+)</text>
        <dbReference type="Rhea" id="RHEA:12420"/>
        <dbReference type="ChEBI" id="CHEBI:15378"/>
        <dbReference type="ChEBI" id="CHEBI:30616"/>
        <dbReference type="ChEBI" id="CHEBI:58694"/>
        <dbReference type="ChEBI" id="CHEBI:58695"/>
        <dbReference type="ChEBI" id="CHEBI:456216"/>
        <dbReference type="EC" id="2.7.1.144"/>
    </reaction>
</comment>
<evidence type="ECO:0000256" key="5">
    <source>
        <dbReference type="ARBA" id="ARBA00022840"/>
    </source>
</evidence>
<evidence type="ECO:0000259" key="7">
    <source>
        <dbReference type="Pfam" id="PF00294"/>
    </source>
</evidence>
<dbReference type="PROSITE" id="PS00584">
    <property type="entry name" value="PFKB_KINASES_2"/>
    <property type="match status" value="1"/>
</dbReference>
<keyword evidence="5 6" id="KW-0067">ATP-binding</keyword>
<dbReference type="CDD" id="cd01164">
    <property type="entry name" value="FruK_PfkB_like"/>
    <property type="match status" value="1"/>
</dbReference>
<dbReference type="GO" id="GO:0009024">
    <property type="term" value="F:tagatose-6-phosphate kinase activity"/>
    <property type="evidence" value="ECO:0007669"/>
    <property type="project" value="UniProtKB-EC"/>
</dbReference>
<dbReference type="InterPro" id="IPR011611">
    <property type="entry name" value="PfkB_dom"/>
</dbReference>
<dbReference type="PIRSF" id="PIRSF000535">
    <property type="entry name" value="1PFK/6PFK/LacC"/>
    <property type="match status" value="1"/>
</dbReference>
<keyword evidence="6" id="KW-0423">Lactose metabolism</keyword>
<dbReference type="RefSeq" id="WP_189318829.1">
    <property type="nucleotide sequence ID" value="NZ_FXTU01000003.1"/>
</dbReference>
<dbReference type="AlphaFoldDB" id="A0AA45WN06"/>
<organism evidence="8 9">
    <name type="scientific">Laceyella tengchongensis</name>
    <dbReference type="NCBI Taxonomy" id="574699"/>
    <lineage>
        <taxon>Bacteria</taxon>
        <taxon>Bacillati</taxon>
        <taxon>Bacillota</taxon>
        <taxon>Bacilli</taxon>
        <taxon>Bacillales</taxon>
        <taxon>Thermoactinomycetaceae</taxon>
        <taxon>Laceyella</taxon>
    </lineage>
</organism>
<dbReference type="GO" id="GO:0008443">
    <property type="term" value="F:phosphofructokinase activity"/>
    <property type="evidence" value="ECO:0007669"/>
    <property type="project" value="TreeGrafter"/>
</dbReference>